<dbReference type="PANTHER" id="PTHR33209">
    <property type="entry name" value="PROTEASE 4"/>
    <property type="match status" value="1"/>
</dbReference>
<comment type="similarity">
    <text evidence="2">Belongs to the peptidase S49 family.</text>
</comment>
<comment type="caution">
    <text evidence="10">The sequence shown here is derived from an EMBL/GenBank/DDBJ whole genome shotgun (WGS) entry which is preliminary data.</text>
</comment>
<reference evidence="10 11" key="1">
    <citation type="submission" date="2018-11" db="EMBL/GenBank/DDBJ databases">
        <title>Genomic Encyclopedia of Type Strains, Phase IV (KMG-IV): sequencing the most valuable type-strain genomes for metagenomic binning, comparative biology and taxonomic classification.</title>
        <authorList>
            <person name="Goeker M."/>
        </authorList>
    </citation>
    <scope>NUCLEOTIDE SEQUENCE [LARGE SCALE GENOMIC DNA]</scope>
    <source>
        <strain evidence="10 11">DSM 100316</strain>
    </source>
</reference>
<evidence type="ECO:0000256" key="6">
    <source>
        <dbReference type="ARBA" id="ARBA00023136"/>
    </source>
</evidence>
<dbReference type="PIRSF" id="PIRSF001217">
    <property type="entry name" value="Protease_4_SppA"/>
    <property type="match status" value="1"/>
</dbReference>
<gene>
    <name evidence="10" type="ORF">EDC56_1594</name>
</gene>
<proteinExistence type="inferred from homology"/>
<keyword evidence="6 8" id="KW-0472">Membrane</keyword>
<dbReference type="InterPro" id="IPR004634">
    <property type="entry name" value="Pept_S49_pIV"/>
</dbReference>
<dbReference type="NCBIfam" id="TIGR00705">
    <property type="entry name" value="SppA_67K"/>
    <property type="match status" value="1"/>
</dbReference>
<accession>A0A3N2DMX6</accession>
<dbReference type="Proteomes" id="UP000275394">
    <property type="component" value="Unassembled WGS sequence"/>
</dbReference>
<keyword evidence="8" id="KW-0812">Transmembrane</keyword>
<evidence type="ECO:0000256" key="5">
    <source>
        <dbReference type="ARBA" id="ARBA00022825"/>
    </source>
</evidence>
<feature type="active site" description="Proton donor/acceptor" evidence="7">
    <location>
        <position position="204"/>
    </location>
</feature>
<evidence type="ECO:0000259" key="9">
    <source>
        <dbReference type="Pfam" id="PF01343"/>
    </source>
</evidence>
<evidence type="ECO:0000256" key="7">
    <source>
        <dbReference type="PIRSR" id="PIRSR001217-1"/>
    </source>
</evidence>
<keyword evidence="3 10" id="KW-0645">Protease</keyword>
<feature type="domain" description="Peptidase S49" evidence="9">
    <location>
        <begin position="137"/>
        <end position="290"/>
    </location>
</feature>
<evidence type="ECO:0000256" key="3">
    <source>
        <dbReference type="ARBA" id="ARBA00022670"/>
    </source>
</evidence>
<dbReference type="GO" id="GO:0008236">
    <property type="term" value="F:serine-type peptidase activity"/>
    <property type="evidence" value="ECO:0007669"/>
    <property type="project" value="UniProtKB-KW"/>
</dbReference>
<feature type="domain" description="Peptidase S49" evidence="9">
    <location>
        <begin position="390"/>
        <end position="541"/>
    </location>
</feature>
<evidence type="ECO:0000256" key="2">
    <source>
        <dbReference type="ARBA" id="ARBA00008683"/>
    </source>
</evidence>
<name>A0A3N2DMX6_9GAMM</name>
<keyword evidence="5" id="KW-0720">Serine protease</keyword>
<dbReference type="RefSeq" id="WP_123711990.1">
    <property type="nucleotide sequence ID" value="NZ_RKHR01000004.1"/>
</dbReference>
<dbReference type="CDD" id="cd07023">
    <property type="entry name" value="S49_Sppa_N_C"/>
    <property type="match status" value="1"/>
</dbReference>
<comment type="subcellular location">
    <subcellularLocation>
        <location evidence="1">Membrane</location>
    </subcellularLocation>
</comment>
<dbReference type="InterPro" id="IPR047272">
    <property type="entry name" value="S49_SppA_C"/>
</dbReference>
<dbReference type="InterPro" id="IPR029045">
    <property type="entry name" value="ClpP/crotonase-like_dom_sf"/>
</dbReference>
<dbReference type="Gene3D" id="6.20.330.10">
    <property type="match status" value="1"/>
</dbReference>
<keyword evidence="11" id="KW-1185">Reference proteome</keyword>
<dbReference type="GO" id="GO:0016020">
    <property type="term" value="C:membrane"/>
    <property type="evidence" value="ECO:0007669"/>
    <property type="project" value="UniProtKB-SubCell"/>
</dbReference>
<dbReference type="Pfam" id="PF01343">
    <property type="entry name" value="Peptidase_S49"/>
    <property type="match status" value="2"/>
</dbReference>
<evidence type="ECO:0000256" key="1">
    <source>
        <dbReference type="ARBA" id="ARBA00004370"/>
    </source>
</evidence>
<evidence type="ECO:0000256" key="8">
    <source>
        <dbReference type="SAM" id="Phobius"/>
    </source>
</evidence>
<sequence>MKKESNKPGIIRRTFSAVWGGISWLRRAVLNVIFIAIVVIILIALREKEVPTIPDQAVLVISPVGVLVERRSYSGTLLSLFNDDEKNSEVALPDIIEAISRAADDSKVKMIVMQLDELRGLGMSHALEISQALNDFEHTGKKVLLRSNNLSQSTYLLASFADELYLHPMGSVELNGLAVYRSYFKTLLDKLNIDFHVFRVGTYKSALEPMMRDNMSDADKASNSAWLGTLWQQYTQAVEENRGLEAGALNRYINSIDEVMEHFSGDGAAAALENNLIDGIKTRPQYRQYLSTLVDGELDDHLVGFRDYLSMTAPASFEEDMHDNKVAVITAEGNIVDGNEPYGAIGGDSLAELITRARDDEGVKALVLRINSGGGSAFASEVIREELLLFKESGKKLVVSMGPVAASGGYWIASPADEIWALPTTLTGSIGIFAALPNLERSLKHIGISNDGVGTTDIAGGYRVDRQINSKTQQVIQRQIENGYHRFLMIVAEGRDMSLEQVEKVAEGRVWSGKDALERGLVDQLGSKQDAIAAAANLAGLEDYSVVDIEPELSAQQQFMLELSGASALIAPVSWQSQLSQVMAQLGLPEAGQEAAIWFSARDPRGFYAQCANCVAP</sequence>
<feature type="transmembrane region" description="Helical" evidence="8">
    <location>
        <begin position="28"/>
        <end position="45"/>
    </location>
</feature>
<dbReference type="Gene3D" id="3.90.226.10">
    <property type="entry name" value="2-enoyl-CoA Hydratase, Chain A, domain 1"/>
    <property type="match status" value="3"/>
</dbReference>
<dbReference type="InterPro" id="IPR047217">
    <property type="entry name" value="S49_SppA_67K_type_N"/>
</dbReference>
<evidence type="ECO:0000313" key="10">
    <source>
        <dbReference type="EMBL" id="ROS01166.1"/>
    </source>
</evidence>
<dbReference type="InterPro" id="IPR002142">
    <property type="entry name" value="Peptidase_S49"/>
</dbReference>
<dbReference type="AlphaFoldDB" id="A0A3N2DMX6"/>
<dbReference type="EMBL" id="RKHR01000004">
    <property type="protein sequence ID" value="ROS01166.1"/>
    <property type="molecule type" value="Genomic_DNA"/>
</dbReference>
<protein>
    <submittedName>
        <fullName evidence="10">Protease-4</fullName>
    </submittedName>
</protein>
<evidence type="ECO:0000256" key="4">
    <source>
        <dbReference type="ARBA" id="ARBA00022801"/>
    </source>
</evidence>
<keyword evidence="8" id="KW-1133">Transmembrane helix</keyword>
<feature type="active site" description="Nucleophile" evidence="7">
    <location>
        <position position="407"/>
    </location>
</feature>
<dbReference type="NCBIfam" id="TIGR00706">
    <property type="entry name" value="SppA_dom"/>
    <property type="match status" value="1"/>
</dbReference>
<organism evidence="10 11">
    <name type="scientific">Sinobacterium caligoides</name>
    <dbReference type="NCBI Taxonomy" id="933926"/>
    <lineage>
        <taxon>Bacteria</taxon>
        <taxon>Pseudomonadati</taxon>
        <taxon>Pseudomonadota</taxon>
        <taxon>Gammaproteobacteria</taxon>
        <taxon>Cellvibrionales</taxon>
        <taxon>Spongiibacteraceae</taxon>
        <taxon>Sinobacterium</taxon>
    </lineage>
</organism>
<keyword evidence="4" id="KW-0378">Hydrolase</keyword>
<dbReference type="GO" id="GO:0006465">
    <property type="term" value="P:signal peptide processing"/>
    <property type="evidence" value="ECO:0007669"/>
    <property type="project" value="InterPro"/>
</dbReference>
<dbReference type="CDD" id="cd07018">
    <property type="entry name" value="S49_SppA_67K_type"/>
    <property type="match status" value="1"/>
</dbReference>
<dbReference type="PANTHER" id="PTHR33209:SF1">
    <property type="entry name" value="PEPTIDASE S49 DOMAIN-CONTAINING PROTEIN"/>
    <property type="match status" value="1"/>
</dbReference>
<dbReference type="InterPro" id="IPR004635">
    <property type="entry name" value="Pept_S49_SppA"/>
</dbReference>
<evidence type="ECO:0000313" key="11">
    <source>
        <dbReference type="Proteomes" id="UP000275394"/>
    </source>
</evidence>
<dbReference type="OrthoDB" id="9764363at2"/>
<dbReference type="SUPFAM" id="SSF52096">
    <property type="entry name" value="ClpP/crotonase"/>
    <property type="match status" value="2"/>
</dbReference>